<comment type="similarity">
    <text evidence="1 3">Belongs to the 5'-nucleotidase family.</text>
</comment>
<dbReference type="PRINTS" id="PR01607">
    <property type="entry name" value="APYRASEFAMLY"/>
</dbReference>
<dbReference type="GO" id="GO:0009166">
    <property type="term" value="P:nucleotide catabolic process"/>
    <property type="evidence" value="ECO:0007669"/>
    <property type="project" value="InterPro"/>
</dbReference>
<sequence>MKKLLLLTLSLILLFSCASVEMGPTSHSIAVLSTTDMHGRAASKDVATGKEDINSMPRVATAVEAVRESFGDSMLVIDNGDTIQGNLLAQYAINFKIDVINPMVSAMAYIGYDVWTMGNHEFNFLPNQRDTQVLFAEKEGISCLSGNVTLLEDGLNVHGDKAKAGDPFYQPYEIFTFKFDDGLKAKVAVIGLGNAANANWDLATNYPNLSFSSLENKDGILANEIDKWVNVVRNKEKADIVIVAVHSGLGSADSFSLESQTLMAAQATSGVDLIICGHDHQANITITKNSVGEDVTIVNGGGKALTESILTIDFEKGKVTGLSIESSLTSLDSVTPDETLSQMMDEWYNETYQWASAPIGSFDNGWNNFKAEAEGKSNNDMILSQTALMDFIHKAQIWCTWQSEGVEGATVSFASPVFGTNANKELSFVPADGDTISTLELSKLYRYSNNLLCAVELTGQELYNWMNCVANMYSIKDGKVSMGEGVSIYGLDTFYGVDYEIDPSKENDSKLVKAEINGVDVREISSVKVALNSYRLSGGYGFAEATGKSESDCFWTASQYLGSDRAPVPTQIGEYVKAMGVVSPSDKVSHGYDSTWSIIE</sequence>
<dbReference type="InterPro" id="IPR008334">
    <property type="entry name" value="5'-Nucleotdase_C"/>
</dbReference>
<keyword evidence="7" id="KW-1185">Reference proteome</keyword>
<dbReference type="InterPro" id="IPR004843">
    <property type="entry name" value="Calcineurin-like_PHP"/>
</dbReference>
<dbReference type="Gene3D" id="3.90.780.10">
    <property type="entry name" value="5'-Nucleotidase, C-terminal domain"/>
    <property type="match status" value="1"/>
</dbReference>
<dbReference type="PANTHER" id="PTHR11575">
    <property type="entry name" value="5'-NUCLEOTIDASE-RELATED"/>
    <property type="match status" value="1"/>
</dbReference>
<feature type="chain" id="PRO_5031591986" evidence="3">
    <location>
        <begin position="19"/>
        <end position="600"/>
    </location>
</feature>
<feature type="domain" description="Calcineurin-like phosphoesterase" evidence="4">
    <location>
        <begin position="31"/>
        <end position="281"/>
    </location>
</feature>
<protein>
    <submittedName>
        <fullName evidence="6">Bifunctional metallophosphatase/5'-nucleotidase</fullName>
    </submittedName>
</protein>
<dbReference type="InterPro" id="IPR006146">
    <property type="entry name" value="5'-Nucleotdase_CS"/>
</dbReference>
<reference evidence="6 7" key="1">
    <citation type="submission" date="2019-08" db="EMBL/GenBank/DDBJ databases">
        <title>In-depth cultivation of the pig gut microbiome towards novel bacterial diversity and tailored functional studies.</title>
        <authorList>
            <person name="Wylensek D."/>
            <person name="Hitch T.C.A."/>
            <person name="Clavel T."/>
        </authorList>
    </citation>
    <scope>NUCLEOTIDE SEQUENCE [LARGE SCALE GENOMIC DNA]</scope>
    <source>
        <strain evidence="6 7">NM-380-WT-3C1</strain>
    </source>
</reference>
<evidence type="ECO:0000259" key="5">
    <source>
        <dbReference type="Pfam" id="PF02872"/>
    </source>
</evidence>
<keyword evidence="3" id="KW-0378">Hydrolase</keyword>
<evidence type="ECO:0000256" key="2">
    <source>
        <dbReference type="ARBA" id="ARBA00022729"/>
    </source>
</evidence>
<organism evidence="6 7">
    <name type="scientific">Bullifex porci</name>
    <dbReference type="NCBI Taxonomy" id="2606638"/>
    <lineage>
        <taxon>Bacteria</taxon>
        <taxon>Pseudomonadati</taxon>
        <taxon>Spirochaetota</taxon>
        <taxon>Spirochaetia</taxon>
        <taxon>Spirochaetales</taxon>
        <taxon>Spirochaetaceae</taxon>
        <taxon>Bullifex</taxon>
    </lineage>
</organism>
<dbReference type="PROSITE" id="PS00786">
    <property type="entry name" value="5_NUCLEOTIDASE_2"/>
    <property type="match status" value="1"/>
</dbReference>
<dbReference type="GO" id="GO:0000166">
    <property type="term" value="F:nucleotide binding"/>
    <property type="evidence" value="ECO:0007669"/>
    <property type="project" value="UniProtKB-KW"/>
</dbReference>
<dbReference type="EMBL" id="VUNN01000001">
    <property type="protein sequence ID" value="MSU05368.1"/>
    <property type="molecule type" value="Genomic_DNA"/>
</dbReference>
<proteinExistence type="inferred from homology"/>
<dbReference type="Proteomes" id="UP000460549">
    <property type="component" value="Unassembled WGS sequence"/>
</dbReference>
<dbReference type="Gene3D" id="3.60.21.10">
    <property type="match status" value="1"/>
</dbReference>
<evidence type="ECO:0000256" key="1">
    <source>
        <dbReference type="ARBA" id="ARBA00006654"/>
    </source>
</evidence>
<feature type="domain" description="5'-Nucleotidase C-terminal" evidence="5">
    <location>
        <begin position="383"/>
        <end position="542"/>
    </location>
</feature>
<dbReference type="GO" id="GO:0046872">
    <property type="term" value="F:metal ion binding"/>
    <property type="evidence" value="ECO:0007669"/>
    <property type="project" value="InterPro"/>
</dbReference>
<evidence type="ECO:0000256" key="3">
    <source>
        <dbReference type="RuleBase" id="RU362119"/>
    </source>
</evidence>
<dbReference type="PROSITE" id="PS51257">
    <property type="entry name" value="PROKAR_LIPOPROTEIN"/>
    <property type="match status" value="1"/>
</dbReference>
<keyword evidence="3" id="KW-0547">Nucleotide-binding</keyword>
<dbReference type="Pfam" id="PF02872">
    <property type="entry name" value="5_nucleotid_C"/>
    <property type="match status" value="1"/>
</dbReference>
<evidence type="ECO:0000313" key="7">
    <source>
        <dbReference type="Proteomes" id="UP000460549"/>
    </source>
</evidence>
<gene>
    <name evidence="6" type="ORF">FYJ80_01025</name>
</gene>
<dbReference type="InterPro" id="IPR029052">
    <property type="entry name" value="Metallo-depent_PP-like"/>
</dbReference>
<dbReference type="AlphaFoldDB" id="A0A7X2PAP1"/>
<dbReference type="InterPro" id="IPR006179">
    <property type="entry name" value="5_nucleotidase/apyrase"/>
</dbReference>
<dbReference type="GO" id="GO:0030288">
    <property type="term" value="C:outer membrane-bounded periplasmic space"/>
    <property type="evidence" value="ECO:0007669"/>
    <property type="project" value="TreeGrafter"/>
</dbReference>
<dbReference type="PANTHER" id="PTHR11575:SF6">
    <property type="entry name" value="2',3'-CYCLIC-NUCLEOTIDE 2'-PHOSPHODIESTERASE_3'-NUCLEOTIDASE"/>
    <property type="match status" value="1"/>
</dbReference>
<dbReference type="RefSeq" id="WP_154424264.1">
    <property type="nucleotide sequence ID" value="NZ_VUNN01000001.1"/>
</dbReference>
<dbReference type="SUPFAM" id="SSF55816">
    <property type="entry name" value="5'-nucleotidase (syn. UDP-sugar hydrolase), C-terminal domain"/>
    <property type="match status" value="1"/>
</dbReference>
<feature type="signal peptide" evidence="3">
    <location>
        <begin position="1"/>
        <end position="18"/>
    </location>
</feature>
<evidence type="ECO:0000259" key="4">
    <source>
        <dbReference type="Pfam" id="PF00149"/>
    </source>
</evidence>
<name>A0A7X2PAP1_9SPIO</name>
<keyword evidence="2 3" id="KW-0732">Signal</keyword>
<dbReference type="Pfam" id="PF00149">
    <property type="entry name" value="Metallophos"/>
    <property type="match status" value="1"/>
</dbReference>
<accession>A0A7X2PAP1</accession>
<evidence type="ECO:0000313" key="6">
    <source>
        <dbReference type="EMBL" id="MSU05368.1"/>
    </source>
</evidence>
<comment type="caution">
    <text evidence="6">The sequence shown here is derived from an EMBL/GenBank/DDBJ whole genome shotgun (WGS) entry which is preliminary data.</text>
</comment>
<dbReference type="InterPro" id="IPR036907">
    <property type="entry name" value="5'-Nucleotdase_C_sf"/>
</dbReference>
<dbReference type="GO" id="GO:0016788">
    <property type="term" value="F:hydrolase activity, acting on ester bonds"/>
    <property type="evidence" value="ECO:0007669"/>
    <property type="project" value="InterPro"/>
</dbReference>
<dbReference type="SUPFAM" id="SSF56300">
    <property type="entry name" value="Metallo-dependent phosphatases"/>
    <property type="match status" value="1"/>
</dbReference>